<dbReference type="GO" id="GO:0005737">
    <property type="term" value="C:cytoplasm"/>
    <property type="evidence" value="ECO:0007669"/>
    <property type="project" value="UniProtKB-SubCell"/>
</dbReference>
<evidence type="ECO:0000256" key="1">
    <source>
        <dbReference type="ARBA" id="ARBA00005898"/>
    </source>
</evidence>
<name>A0A2T4TZC0_9BACT</name>
<comment type="cofactor">
    <cofactor evidence="11">
        <name>Mg(2+)</name>
        <dbReference type="ChEBI" id="CHEBI:18420"/>
    </cofactor>
</comment>
<feature type="binding site" evidence="11">
    <location>
        <begin position="149"/>
        <end position="150"/>
    </location>
    <ligand>
        <name>UDP-N-acetyl-alpha-D-muramoyl-L-alanyl-D-glutamate</name>
        <dbReference type="ChEBI" id="CHEBI:83900"/>
    </ligand>
</feature>
<dbReference type="InterPro" id="IPR018109">
    <property type="entry name" value="Folylpolyglutamate_synth_CS"/>
</dbReference>
<feature type="domain" description="Mur ligase central" evidence="15">
    <location>
        <begin position="105"/>
        <end position="310"/>
    </location>
</feature>
<feature type="domain" description="Mur ligase C-terminal" evidence="14">
    <location>
        <begin position="333"/>
        <end position="463"/>
    </location>
</feature>
<proteinExistence type="inferred from homology"/>
<feature type="binding site" evidence="11">
    <location>
        <position position="24"/>
    </location>
    <ligand>
        <name>UDP-N-acetyl-alpha-D-muramoyl-L-alanyl-D-glutamate</name>
        <dbReference type="ChEBI" id="CHEBI:83900"/>
    </ligand>
</feature>
<keyword evidence="4 11" id="KW-0132">Cell division</keyword>
<feature type="binding site" evidence="11">
    <location>
        <position position="176"/>
    </location>
    <ligand>
        <name>UDP-N-acetyl-alpha-D-muramoyl-L-alanyl-D-glutamate</name>
        <dbReference type="ChEBI" id="CHEBI:83900"/>
    </ligand>
</feature>
<dbReference type="Gene3D" id="3.40.1190.10">
    <property type="entry name" value="Mur-like, catalytic domain"/>
    <property type="match status" value="1"/>
</dbReference>
<dbReference type="Gene3D" id="3.40.1390.10">
    <property type="entry name" value="MurE/MurF, N-terminal domain"/>
    <property type="match status" value="1"/>
</dbReference>
<dbReference type="Gene3D" id="3.90.190.20">
    <property type="entry name" value="Mur ligase, C-terminal domain"/>
    <property type="match status" value="1"/>
</dbReference>
<dbReference type="GO" id="GO:0000287">
    <property type="term" value="F:magnesium ion binding"/>
    <property type="evidence" value="ECO:0007669"/>
    <property type="project" value="UniProtKB-UniRule"/>
</dbReference>
<evidence type="ECO:0000256" key="9">
    <source>
        <dbReference type="ARBA" id="ARBA00023306"/>
    </source>
</evidence>
<gene>
    <name evidence="11" type="primary">murE</name>
    <name evidence="16" type="ORF">CLG94_05150</name>
</gene>
<evidence type="ECO:0000256" key="3">
    <source>
        <dbReference type="ARBA" id="ARBA00022598"/>
    </source>
</evidence>
<evidence type="ECO:0000259" key="15">
    <source>
        <dbReference type="Pfam" id="PF08245"/>
    </source>
</evidence>
<dbReference type="PANTHER" id="PTHR23135:SF4">
    <property type="entry name" value="UDP-N-ACETYLMURAMOYL-L-ALANYL-D-GLUTAMATE--2,6-DIAMINOPIMELATE LIGASE MURE HOMOLOG, CHLOROPLASTIC"/>
    <property type="match status" value="1"/>
</dbReference>
<feature type="binding site" evidence="11">
    <location>
        <position position="382"/>
    </location>
    <ligand>
        <name>meso-2,6-diaminopimelate</name>
        <dbReference type="ChEBI" id="CHEBI:57791"/>
    </ligand>
</feature>
<keyword evidence="2 11" id="KW-0963">Cytoplasm</keyword>
<dbReference type="PROSITE" id="PS01011">
    <property type="entry name" value="FOLYLPOLYGLU_SYNT_1"/>
    <property type="match status" value="1"/>
</dbReference>
<dbReference type="Pfam" id="PF01225">
    <property type="entry name" value="Mur_ligase"/>
    <property type="match status" value="1"/>
</dbReference>
<comment type="function">
    <text evidence="11">Catalyzes the addition of meso-diaminopimelic acid to the nucleotide precursor UDP-N-acetylmuramoyl-L-alanyl-D-glutamate (UMAG) in the biosynthesis of bacterial cell-wall peptidoglycan.</text>
</comment>
<comment type="caution">
    <text evidence="16">The sequence shown here is derived from an EMBL/GenBank/DDBJ whole genome shotgun (WGS) entry which is preliminary data.</text>
</comment>
<dbReference type="GO" id="GO:0005524">
    <property type="term" value="F:ATP binding"/>
    <property type="evidence" value="ECO:0007669"/>
    <property type="project" value="UniProtKB-UniRule"/>
</dbReference>
<reference evidence="17" key="2">
    <citation type="journal article" date="2018" name="Environ. Microbiol.">
        <title>Bloom of a denitrifying methanotroph, 'Candidatus Methylomirabilis limnetica', in a deep stratified lake.</title>
        <authorList>
            <person name="Graf J.S."/>
            <person name="Mayr M.J."/>
            <person name="Marchant H.K."/>
            <person name="Tienken D."/>
            <person name="Hach P.F."/>
            <person name="Brand A."/>
            <person name="Schubert C.J."/>
            <person name="Kuypers M.M."/>
            <person name="Milucka J."/>
        </authorList>
    </citation>
    <scope>NUCLEOTIDE SEQUENCE [LARGE SCALE GENOMIC DNA]</scope>
    <source>
        <strain evidence="17">Zug</strain>
    </source>
</reference>
<feature type="binding site" evidence="11">
    <location>
        <position position="465"/>
    </location>
    <ligand>
        <name>meso-2,6-diaminopimelate</name>
        <dbReference type="ChEBI" id="CHEBI:57791"/>
    </ligand>
</feature>
<dbReference type="GO" id="GO:0071555">
    <property type="term" value="P:cell wall organization"/>
    <property type="evidence" value="ECO:0007669"/>
    <property type="project" value="UniProtKB-KW"/>
</dbReference>
<keyword evidence="5 11" id="KW-0547">Nucleotide-binding</keyword>
<comment type="subcellular location">
    <subcellularLocation>
        <location evidence="11 12">Cytoplasm</location>
    </subcellularLocation>
</comment>
<evidence type="ECO:0000256" key="4">
    <source>
        <dbReference type="ARBA" id="ARBA00022618"/>
    </source>
</evidence>
<dbReference type="UniPathway" id="UPA00219"/>
<reference evidence="16 17" key="1">
    <citation type="submission" date="2017-09" db="EMBL/GenBank/DDBJ databases">
        <title>Bloom of a denitrifying methanotroph, Candidatus Methylomirabilis limnetica, in a deep stratified lake.</title>
        <authorList>
            <person name="Graf J.S."/>
            <person name="Marchant H.K."/>
            <person name="Tienken D."/>
            <person name="Hach P.F."/>
            <person name="Brand A."/>
            <person name="Schubert C.J."/>
            <person name="Kuypers M.M."/>
            <person name="Milucka J."/>
        </authorList>
    </citation>
    <scope>NUCLEOTIDE SEQUENCE [LARGE SCALE GENOMIC DNA]</scope>
    <source>
        <strain evidence="16 17">Zug</strain>
    </source>
</reference>
<dbReference type="NCBIfam" id="TIGR01085">
    <property type="entry name" value="murE"/>
    <property type="match status" value="1"/>
</dbReference>
<evidence type="ECO:0000313" key="17">
    <source>
        <dbReference type="Proteomes" id="UP000241436"/>
    </source>
</evidence>
<evidence type="ECO:0000256" key="7">
    <source>
        <dbReference type="ARBA" id="ARBA00022960"/>
    </source>
</evidence>
<keyword evidence="9 11" id="KW-0131">Cell cycle</keyword>
<protein>
    <recommendedName>
        <fullName evidence="11">UDP-N-acetylmuramoyl-L-alanyl-D-glutamate--2,6-diaminopimelate ligase</fullName>
        <ecNumber evidence="11">6.3.2.13</ecNumber>
    </recommendedName>
    <alternativeName>
        <fullName evidence="11">Meso-A2pm-adding enzyme</fullName>
    </alternativeName>
    <alternativeName>
        <fullName evidence="11">Meso-diaminopimelate-adding enzyme</fullName>
    </alternativeName>
    <alternativeName>
        <fullName evidence="11">UDP-MurNAc-L-Ala-D-Glu:meso-diaminopimelate ligase</fullName>
    </alternativeName>
    <alternativeName>
        <fullName evidence="11">UDP-MurNAc-tripeptide synthetase</fullName>
    </alternativeName>
    <alternativeName>
        <fullName evidence="11">UDP-N-acetylmuramyl-tripeptide synthetase</fullName>
    </alternativeName>
</protein>
<keyword evidence="7 11" id="KW-0133">Cell shape</keyword>
<dbReference type="InterPro" id="IPR035911">
    <property type="entry name" value="MurE/MurF_N"/>
</dbReference>
<comment type="caution">
    <text evidence="11">Lacks conserved residue(s) required for the propagation of feature annotation.</text>
</comment>
<dbReference type="InterPro" id="IPR013221">
    <property type="entry name" value="Mur_ligase_cen"/>
</dbReference>
<keyword evidence="3 11" id="KW-0436">Ligase</keyword>
<evidence type="ECO:0000256" key="12">
    <source>
        <dbReference type="RuleBase" id="RU004135"/>
    </source>
</evidence>
<dbReference type="InterPro" id="IPR000713">
    <property type="entry name" value="Mur_ligase_N"/>
</dbReference>
<dbReference type="EC" id="6.3.2.13" evidence="11"/>
<feature type="modified residue" description="N6-carboxylysine" evidence="11">
    <location>
        <position position="216"/>
    </location>
</feature>
<keyword evidence="6 11" id="KW-0067">ATP-binding</keyword>
<feature type="binding site" evidence="11">
    <location>
        <begin position="107"/>
        <end position="113"/>
    </location>
    <ligand>
        <name>ATP</name>
        <dbReference type="ChEBI" id="CHEBI:30616"/>
    </ligand>
</feature>
<dbReference type="Pfam" id="PF08245">
    <property type="entry name" value="Mur_ligase_M"/>
    <property type="match status" value="1"/>
</dbReference>
<dbReference type="InterPro" id="IPR036615">
    <property type="entry name" value="Mur_ligase_C_dom_sf"/>
</dbReference>
<dbReference type="SUPFAM" id="SSF53244">
    <property type="entry name" value="MurD-like peptide ligases, peptide-binding domain"/>
    <property type="match status" value="1"/>
</dbReference>
<evidence type="ECO:0000256" key="5">
    <source>
        <dbReference type="ARBA" id="ARBA00022741"/>
    </source>
</evidence>
<evidence type="ECO:0000256" key="10">
    <source>
        <dbReference type="ARBA" id="ARBA00023316"/>
    </source>
</evidence>
<keyword evidence="17" id="KW-1185">Reference proteome</keyword>
<organism evidence="16 17">
    <name type="scientific">Candidatus Methylomirabilis limnetica</name>
    <dbReference type="NCBI Taxonomy" id="2033718"/>
    <lineage>
        <taxon>Bacteria</taxon>
        <taxon>Candidatus Methylomirabilota</taxon>
        <taxon>Candidatus Methylomirabilia</taxon>
        <taxon>Candidatus Methylomirabilales</taxon>
        <taxon>Candidatus Methylomirabilaceae</taxon>
        <taxon>Candidatus Methylomirabilis</taxon>
    </lineage>
</organism>
<dbReference type="NCBIfam" id="NF001126">
    <property type="entry name" value="PRK00139.1-4"/>
    <property type="match status" value="1"/>
</dbReference>
<dbReference type="PANTHER" id="PTHR23135">
    <property type="entry name" value="MUR LIGASE FAMILY MEMBER"/>
    <property type="match status" value="1"/>
</dbReference>
<evidence type="ECO:0000256" key="8">
    <source>
        <dbReference type="ARBA" id="ARBA00022984"/>
    </source>
</evidence>
<dbReference type="Proteomes" id="UP000241436">
    <property type="component" value="Unassembled WGS sequence"/>
</dbReference>
<feature type="domain" description="Mur ligase N-terminal catalytic" evidence="13">
    <location>
        <begin position="16"/>
        <end position="93"/>
    </location>
</feature>
<sequence>MEGTEYQVLHGSVDVEVHDVRYDSRHVRPGDLFVCISGFRRDGHDFLQAAWAAGAVAALVERSDLPEGALRGGTVVRVANARQSLAMVACRFYGHPSHKLAMVGVTGTNGKTTTTYLIESVLRRAGHQVGLIGTIGYRCNGVEIEAARTTPESYDLQALLNRMAHLGTDSVVMEVSSHALALHRVDDCEFDVAVFTNLTQDHLDFHGTMEAYRSAKLSLFEGLGVGSTKATEKAAVINMDDPAADLFLGATRVRRYTYSVQRPADLSATDIDMGPDGVRCQLHTPWGTTAIHSPLLGGYNLSNILAAAATGLHLGVDLSAVADGIAALHHVPGRCERVEGGQEFRVIVDYAHTPDALRRVLHMARQCCPGRLIVLFGCGGDRDRGKRQIMGEAALQLADFTVITSDNPRSEDPHQIIEEVEAGAKKVWGQGKGYVTILDRAMAIREALSLAGQGDMVVIAGKGHEAYQILHDRTIPFDDRQVVREALRELGFNREDRV</sequence>
<feature type="binding site" evidence="11">
    <location>
        <position position="184"/>
    </location>
    <ligand>
        <name>UDP-N-acetyl-alpha-D-muramoyl-L-alanyl-D-glutamate</name>
        <dbReference type="ChEBI" id="CHEBI:83900"/>
    </ligand>
</feature>
<feature type="binding site" evidence="11">
    <location>
        <position position="461"/>
    </location>
    <ligand>
        <name>meso-2,6-diaminopimelate</name>
        <dbReference type="ChEBI" id="CHEBI:57791"/>
    </ligand>
</feature>
<dbReference type="GO" id="GO:0009252">
    <property type="term" value="P:peptidoglycan biosynthetic process"/>
    <property type="evidence" value="ECO:0007669"/>
    <property type="project" value="UniProtKB-UniRule"/>
</dbReference>
<accession>A0A2T4TZC0</accession>
<comment type="similarity">
    <text evidence="1 11">Belongs to the MurCDEF family. MurE subfamily.</text>
</comment>
<dbReference type="InterPro" id="IPR005761">
    <property type="entry name" value="UDP-N-AcMur-Glu-dNH2Pim_ligase"/>
</dbReference>
<dbReference type="NCBIfam" id="NF001124">
    <property type="entry name" value="PRK00139.1-2"/>
    <property type="match status" value="1"/>
</dbReference>
<evidence type="ECO:0000256" key="2">
    <source>
        <dbReference type="ARBA" id="ARBA00022490"/>
    </source>
</evidence>
<feature type="short sequence motif" description="Meso-diaminopimelate recognition motif" evidence="11">
    <location>
        <begin position="406"/>
        <end position="409"/>
    </location>
</feature>
<evidence type="ECO:0000313" key="16">
    <source>
        <dbReference type="EMBL" id="PTL36451.1"/>
    </source>
</evidence>
<evidence type="ECO:0000256" key="11">
    <source>
        <dbReference type="HAMAP-Rule" id="MF_00208"/>
    </source>
</evidence>
<keyword evidence="8 11" id="KW-0573">Peptidoglycan synthesis</keyword>
<dbReference type="InterPro" id="IPR004101">
    <property type="entry name" value="Mur_ligase_C"/>
</dbReference>
<keyword evidence="10 11" id="KW-0961">Cell wall biogenesis/degradation</keyword>
<dbReference type="HAMAP" id="MF_00208">
    <property type="entry name" value="MurE"/>
    <property type="match status" value="1"/>
</dbReference>
<dbReference type="GO" id="GO:0051301">
    <property type="term" value="P:cell division"/>
    <property type="evidence" value="ECO:0007669"/>
    <property type="project" value="UniProtKB-KW"/>
</dbReference>
<evidence type="ECO:0000259" key="14">
    <source>
        <dbReference type="Pfam" id="PF02875"/>
    </source>
</evidence>
<dbReference type="SUPFAM" id="SSF63418">
    <property type="entry name" value="MurE/MurF N-terminal domain"/>
    <property type="match status" value="1"/>
</dbReference>
<dbReference type="EMBL" id="NVQC01000016">
    <property type="protein sequence ID" value="PTL36451.1"/>
    <property type="molecule type" value="Genomic_DNA"/>
</dbReference>
<evidence type="ECO:0000259" key="13">
    <source>
        <dbReference type="Pfam" id="PF01225"/>
    </source>
</evidence>
<dbReference type="GO" id="GO:0004326">
    <property type="term" value="F:tetrahydrofolylpolyglutamate synthase activity"/>
    <property type="evidence" value="ECO:0007669"/>
    <property type="project" value="InterPro"/>
</dbReference>
<dbReference type="InterPro" id="IPR036565">
    <property type="entry name" value="Mur-like_cat_sf"/>
</dbReference>
<dbReference type="GO" id="GO:0008360">
    <property type="term" value="P:regulation of cell shape"/>
    <property type="evidence" value="ECO:0007669"/>
    <property type="project" value="UniProtKB-KW"/>
</dbReference>
<feature type="binding site" evidence="11">
    <location>
        <begin position="406"/>
        <end position="409"/>
    </location>
    <ligand>
        <name>meso-2,6-diaminopimelate</name>
        <dbReference type="ChEBI" id="CHEBI:57791"/>
    </ligand>
</feature>
<keyword evidence="11" id="KW-0460">Magnesium</keyword>
<dbReference type="AlphaFoldDB" id="A0A2T4TZC0"/>
<dbReference type="Pfam" id="PF02875">
    <property type="entry name" value="Mur_ligase_C"/>
    <property type="match status" value="1"/>
</dbReference>
<comment type="pathway">
    <text evidence="11 12">Cell wall biogenesis; peptidoglycan biosynthesis.</text>
</comment>
<dbReference type="GO" id="GO:0008765">
    <property type="term" value="F:UDP-N-acetylmuramoylalanyl-D-glutamate-2,6-diaminopimelate ligase activity"/>
    <property type="evidence" value="ECO:0007669"/>
    <property type="project" value="UniProtKB-UniRule"/>
</dbReference>
<evidence type="ECO:0000256" key="6">
    <source>
        <dbReference type="ARBA" id="ARBA00022840"/>
    </source>
</evidence>
<comment type="PTM">
    <text evidence="11">Carboxylation is probably crucial for Mg(2+) binding and, consequently, for the gamma-phosphate positioning of ATP.</text>
</comment>
<dbReference type="SUPFAM" id="SSF53623">
    <property type="entry name" value="MurD-like peptide ligases, catalytic domain"/>
    <property type="match status" value="1"/>
</dbReference>
<comment type="catalytic activity">
    <reaction evidence="11">
        <text>UDP-N-acetyl-alpha-D-muramoyl-L-alanyl-D-glutamate + meso-2,6-diaminopimelate + ATP = UDP-N-acetyl-alpha-D-muramoyl-L-alanyl-gamma-D-glutamyl-meso-2,6-diaminopimelate + ADP + phosphate + H(+)</text>
        <dbReference type="Rhea" id="RHEA:23676"/>
        <dbReference type="ChEBI" id="CHEBI:15378"/>
        <dbReference type="ChEBI" id="CHEBI:30616"/>
        <dbReference type="ChEBI" id="CHEBI:43474"/>
        <dbReference type="ChEBI" id="CHEBI:57791"/>
        <dbReference type="ChEBI" id="CHEBI:83900"/>
        <dbReference type="ChEBI" id="CHEBI:83905"/>
        <dbReference type="ChEBI" id="CHEBI:456216"/>
        <dbReference type="EC" id="6.3.2.13"/>
    </reaction>
</comment>